<keyword evidence="7 11" id="KW-0408">Iron</keyword>
<keyword evidence="2 11" id="KW-0479">Metal-binding</keyword>
<dbReference type="Pfam" id="PF13307">
    <property type="entry name" value="Helicase_C_2"/>
    <property type="match status" value="1"/>
</dbReference>
<evidence type="ECO:0000256" key="5">
    <source>
        <dbReference type="ARBA" id="ARBA00022806"/>
    </source>
</evidence>
<dbReference type="HAMAP" id="MF_02205">
    <property type="entry name" value="DinG_proteobact"/>
    <property type="match status" value="1"/>
</dbReference>
<evidence type="ECO:0000256" key="2">
    <source>
        <dbReference type="ARBA" id="ARBA00022723"/>
    </source>
</evidence>
<evidence type="ECO:0000313" key="14">
    <source>
        <dbReference type="Proteomes" id="UP001589628"/>
    </source>
</evidence>
<keyword evidence="5 11" id="KW-0347">Helicase</keyword>
<reference evidence="13 14" key="1">
    <citation type="submission" date="2024-09" db="EMBL/GenBank/DDBJ databases">
        <authorList>
            <person name="Sun Q."/>
            <person name="Mori K."/>
        </authorList>
    </citation>
    <scope>NUCLEOTIDE SEQUENCE [LARGE SCALE GENOMIC DNA]</scope>
    <source>
        <strain evidence="13 14">ATCC 51285</strain>
    </source>
</reference>
<evidence type="ECO:0000256" key="1">
    <source>
        <dbReference type="ARBA" id="ARBA00022485"/>
    </source>
</evidence>
<keyword evidence="9 11" id="KW-0238">DNA-binding</keyword>
<keyword evidence="4 11" id="KW-0378">Hydrolase</keyword>
<keyword evidence="10 11" id="KW-0413">Isomerase</keyword>
<dbReference type="InterPro" id="IPR006555">
    <property type="entry name" value="ATP-dep_Helicase_C"/>
</dbReference>
<feature type="binding site" evidence="11">
    <location>
        <position position="129"/>
    </location>
    <ligand>
        <name>[4Fe-4S] cluster</name>
        <dbReference type="ChEBI" id="CHEBI:49883"/>
    </ligand>
</feature>
<protein>
    <recommendedName>
        <fullName evidence="11">ATP-dependent DNA helicase DinG</fullName>
        <ecNumber evidence="11">5.6.2.3</ecNumber>
    </recommendedName>
    <alternativeName>
        <fullName evidence="11">DNA 5'-3' helicase DinG</fullName>
    </alternativeName>
</protein>
<proteinExistence type="inferred from homology"/>
<keyword evidence="14" id="KW-1185">Reference proteome</keyword>
<evidence type="ECO:0000256" key="6">
    <source>
        <dbReference type="ARBA" id="ARBA00022840"/>
    </source>
</evidence>
<dbReference type="Proteomes" id="UP001589628">
    <property type="component" value="Unassembled WGS sequence"/>
</dbReference>
<comment type="function">
    <text evidence="11">DNA-dependent ATPase and 5'-3' DNA helicase. Unwinds D-loops, R-loops, forked DNA and G-quadruplex DNA.</text>
</comment>
<comment type="caution">
    <text evidence="13">The sequence shown here is derived from an EMBL/GenBank/DDBJ whole genome shotgun (WGS) entry which is preliminary data.</text>
</comment>
<dbReference type="Gene3D" id="3.40.50.300">
    <property type="entry name" value="P-loop containing nucleotide triphosphate hydrolases"/>
    <property type="match status" value="2"/>
</dbReference>
<dbReference type="NCBIfam" id="NF008729">
    <property type="entry name" value="PRK11747.1"/>
    <property type="match status" value="1"/>
</dbReference>
<dbReference type="InterPro" id="IPR011545">
    <property type="entry name" value="DEAD/DEAH_box_helicase_dom"/>
</dbReference>
<evidence type="ECO:0000256" key="4">
    <source>
        <dbReference type="ARBA" id="ARBA00022801"/>
    </source>
</evidence>
<dbReference type="InterPro" id="IPR014013">
    <property type="entry name" value="Helic_SF1/SF2_ATP-bd_DinG/Rad3"/>
</dbReference>
<keyword evidence="6 11" id="KW-0067">ATP-binding</keyword>
<comment type="cofactor">
    <cofactor evidence="11">
        <name>[4Fe-4S] cluster</name>
        <dbReference type="ChEBI" id="CHEBI:49883"/>
    </cofactor>
    <text evidence="11">Binds 1 [4Fe-4S] cluster.</text>
</comment>
<evidence type="ECO:0000256" key="3">
    <source>
        <dbReference type="ARBA" id="ARBA00022741"/>
    </source>
</evidence>
<evidence type="ECO:0000256" key="11">
    <source>
        <dbReference type="HAMAP-Rule" id="MF_02205"/>
    </source>
</evidence>
<dbReference type="RefSeq" id="WP_027313738.1">
    <property type="nucleotide sequence ID" value="NZ_JBHLZN010000001.1"/>
</dbReference>
<dbReference type="SMART" id="SM00491">
    <property type="entry name" value="HELICc2"/>
    <property type="match status" value="1"/>
</dbReference>
<feature type="binding site" evidence="11">
    <location>
        <position position="200"/>
    </location>
    <ligand>
        <name>[4Fe-4S] cluster</name>
        <dbReference type="ChEBI" id="CHEBI:49883"/>
    </ligand>
</feature>
<evidence type="ECO:0000256" key="10">
    <source>
        <dbReference type="ARBA" id="ARBA00023235"/>
    </source>
</evidence>
<dbReference type="InterPro" id="IPR010614">
    <property type="entry name" value="RAD3-like_helicase_DEAD"/>
</dbReference>
<evidence type="ECO:0000256" key="7">
    <source>
        <dbReference type="ARBA" id="ARBA00023004"/>
    </source>
</evidence>
<feature type="domain" description="Helicase ATP-binding" evidence="12">
    <location>
        <begin position="15"/>
        <end position="303"/>
    </location>
</feature>
<name>A0ABV5Z8P9_9GAMM</name>
<keyword evidence="1 11" id="KW-0004">4Fe-4S</keyword>
<dbReference type="GO" id="GO:0016787">
    <property type="term" value="F:hydrolase activity"/>
    <property type="evidence" value="ECO:0007669"/>
    <property type="project" value="UniProtKB-KW"/>
</dbReference>
<dbReference type="InterPro" id="IPR039000">
    <property type="entry name" value="DinG_proteobact"/>
</dbReference>
<feature type="binding site" evidence="11">
    <location>
        <position position="211"/>
    </location>
    <ligand>
        <name>[4Fe-4S] cluster</name>
        <dbReference type="ChEBI" id="CHEBI:49883"/>
    </ligand>
</feature>
<dbReference type="InterPro" id="IPR027417">
    <property type="entry name" value="P-loop_NTPase"/>
</dbReference>
<keyword evidence="3 11" id="KW-0547">Nucleotide-binding</keyword>
<comment type="similarity">
    <text evidence="11">Belongs to the helicase family. DinG subfamily. Type 1 sub-subfamily.</text>
</comment>
<dbReference type="EC" id="5.6.2.3" evidence="11"/>
<dbReference type="PANTHER" id="PTHR11472:SF59">
    <property type="entry name" value="ATP-DEPENDENT DNA HELICASE DING"/>
    <property type="match status" value="1"/>
</dbReference>
<dbReference type="Pfam" id="PF06733">
    <property type="entry name" value="DEAD_2"/>
    <property type="match status" value="1"/>
</dbReference>
<sequence>MLEQHQKDAIQQAYRTYLQAKQLKPRHGQRHMIAAIARMLGQIEQNDQQERLAGNHLCVVEAGTGTGKTVAYLLATLPLLREWKKTLVVSTATVALQEQIVFKDLPELRQHAGLDFRFALAKGRGRYLCPLKLERLQQGAGDPTLALFEQEQIQEDDAKQLWHQLGQAWQGQHWDGDRDAWPEVIADNRWSQLTTDHQQCLRSRCSFFNQCPFYKAREALEQADCVVANHDLVLADLSLGGGVILPEPGKTLYVFDEAHHLPDKALSHFTYSMPVRATDRWLKQLVKNTNAMAGQLRLTGDMSRAVEEIPSEVGALEKSLLYLGELLRPLWQNLERDTEVEIHRFSEGRVGVDLQDLHGQLSQGWERLAKLLDRLQRGLQQVVKGEVADIPVKDAEACLPMIGQFLGRVEEARALCRSYAEPDPEGSIPLARWLQRSQQGEWLDTEICSSPILAADKLRQALWNRCFAAVLCSATLTALNRFDRIMMRAGLPKDAIYEQVQSPFNHAEVASLHVPRLAADPSQAQAHTQAVTDWLRQHLNPEEGSLVLFSSRRQMEEVQQGLGDAWQELILAQGSRSKQEILNQHRQRLDEGQGSVLFGLASFAEGIDLPGNYLTHVIIAKIPFAVPDNPVDAGLAEWIEKRGGNPFMEISMPDASIRLVQAAGRLLRTEQDRGRITLLDSRVLTKRYGKLLLDALPPFRRHLD</sequence>
<dbReference type="PANTHER" id="PTHR11472">
    <property type="entry name" value="DNA REPAIR DEAD HELICASE RAD3/XP-D SUBFAMILY MEMBER"/>
    <property type="match status" value="1"/>
</dbReference>
<evidence type="ECO:0000256" key="8">
    <source>
        <dbReference type="ARBA" id="ARBA00023014"/>
    </source>
</evidence>
<dbReference type="Pfam" id="PF00270">
    <property type="entry name" value="DEAD"/>
    <property type="match status" value="1"/>
</dbReference>
<evidence type="ECO:0000313" key="13">
    <source>
        <dbReference type="EMBL" id="MFB9885657.1"/>
    </source>
</evidence>
<evidence type="ECO:0000259" key="12">
    <source>
        <dbReference type="PROSITE" id="PS51193"/>
    </source>
</evidence>
<evidence type="ECO:0000256" key="9">
    <source>
        <dbReference type="ARBA" id="ARBA00023125"/>
    </source>
</evidence>
<feature type="binding site" evidence="11">
    <location>
        <position position="205"/>
    </location>
    <ligand>
        <name>[4Fe-4S] cluster</name>
        <dbReference type="ChEBI" id="CHEBI:49883"/>
    </ligand>
</feature>
<accession>A0ABV5Z8P9</accession>
<organism evidence="13 14">
    <name type="scientific">Balneatrix alpica</name>
    <dbReference type="NCBI Taxonomy" id="75684"/>
    <lineage>
        <taxon>Bacteria</taxon>
        <taxon>Pseudomonadati</taxon>
        <taxon>Pseudomonadota</taxon>
        <taxon>Gammaproteobacteria</taxon>
        <taxon>Oceanospirillales</taxon>
        <taxon>Balneatrichaceae</taxon>
        <taxon>Balneatrix</taxon>
    </lineage>
</organism>
<dbReference type="SUPFAM" id="SSF52540">
    <property type="entry name" value="P-loop containing nucleoside triphosphate hydrolases"/>
    <property type="match status" value="1"/>
</dbReference>
<dbReference type="GO" id="GO:0003678">
    <property type="term" value="F:DNA helicase activity"/>
    <property type="evidence" value="ECO:0007669"/>
    <property type="project" value="UniProtKB-EC"/>
</dbReference>
<dbReference type="InterPro" id="IPR045028">
    <property type="entry name" value="DinG/Rad3-like"/>
</dbReference>
<dbReference type="PROSITE" id="PS51193">
    <property type="entry name" value="HELICASE_ATP_BIND_2"/>
    <property type="match status" value="1"/>
</dbReference>
<gene>
    <name evidence="11 13" type="primary">dinG</name>
    <name evidence="13" type="ORF">ACFFLH_04455</name>
</gene>
<comment type="catalytic activity">
    <reaction evidence="11">
        <text>ATP + H2O = ADP + phosphate + H(+)</text>
        <dbReference type="Rhea" id="RHEA:13065"/>
        <dbReference type="ChEBI" id="CHEBI:15377"/>
        <dbReference type="ChEBI" id="CHEBI:15378"/>
        <dbReference type="ChEBI" id="CHEBI:30616"/>
        <dbReference type="ChEBI" id="CHEBI:43474"/>
        <dbReference type="ChEBI" id="CHEBI:456216"/>
        <dbReference type="EC" id="5.6.2.3"/>
    </reaction>
</comment>
<keyword evidence="8 11" id="KW-0411">Iron-sulfur</keyword>
<dbReference type="EMBL" id="JBHLZN010000001">
    <property type="protein sequence ID" value="MFB9885657.1"/>
    <property type="molecule type" value="Genomic_DNA"/>
</dbReference>